<reference evidence="2 3" key="1">
    <citation type="journal article" date="2018" name="Mol. Biol. Evol.">
        <title>Analysis of the draft genome of the red seaweed Gracilariopsis chorda provides insights into genome size evolution in Rhodophyta.</title>
        <authorList>
            <person name="Lee J."/>
            <person name="Yang E.C."/>
            <person name="Graf L."/>
            <person name="Yang J.H."/>
            <person name="Qiu H."/>
            <person name="Zel Zion U."/>
            <person name="Chan C.X."/>
            <person name="Stephens T.G."/>
            <person name="Weber A.P.M."/>
            <person name="Boo G.H."/>
            <person name="Boo S.M."/>
            <person name="Kim K.M."/>
            <person name="Shin Y."/>
            <person name="Jung M."/>
            <person name="Lee S.J."/>
            <person name="Yim H.S."/>
            <person name="Lee J.H."/>
            <person name="Bhattacharya D."/>
            <person name="Yoon H.S."/>
        </authorList>
    </citation>
    <scope>NUCLEOTIDE SEQUENCE [LARGE SCALE GENOMIC DNA]</scope>
    <source>
        <strain evidence="2 3">SKKU-2015</strain>
        <tissue evidence="2">Whole body</tissue>
    </source>
</reference>
<dbReference type="InterPro" id="IPR050276">
    <property type="entry name" value="MshD_Acetyltransferase"/>
</dbReference>
<comment type="caution">
    <text evidence="2">The sequence shown here is derived from an EMBL/GenBank/DDBJ whole genome shotgun (WGS) entry which is preliminary data.</text>
</comment>
<name>A0A2V3IYP0_9FLOR</name>
<gene>
    <name evidence="2" type="ORF">BWQ96_02960</name>
</gene>
<protein>
    <submittedName>
        <fullName evidence="2">Streptothricin acetyltransferase</fullName>
    </submittedName>
</protein>
<dbReference type="Gene3D" id="3.40.630.30">
    <property type="match status" value="1"/>
</dbReference>
<feature type="domain" description="N-acetyltransferase" evidence="1">
    <location>
        <begin position="14"/>
        <end position="193"/>
    </location>
</feature>
<evidence type="ECO:0000313" key="3">
    <source>
        <dbReference type="Proteomes" id="UP000247409"/>
    </source>
</evidence>
<dbReference type="PANTHER" id="PTHR43617">
    <property type="entry name" value="L-AMINO ACID N-ACETYLTRANSFERASE"/>
    <property type="match status" value="1"/>
</dbReference>
<dbReference type="OrthoDB" id="5689at2759"/>
<dbReference type="InterPro" id="IPR016181">
    <property type="entry name" value="Acyl_CoA_acyltransferase"/>
</dbReference>
<accession>A0A2V3IYP0</accession>
<dbReference type="GO" id="GO:0016747">
    <property type="term" value="F:acyltransferase activity, transferring groups other than amino-acyl groups"/>
    <property type="evidence" value="ECO:0007669"/>
    <property type="project" value="InterPro"/>
</dbReference>
<dbReference type="Pfam" id="PF00583">
    <property type="entry name" value="Acetyltransf_1"/>
    <property type="match status" value="1"/>
</dbReference>
<keyword evidence="3" id="KW-1185">Reference proteome</keyword>
<dbReference type="InterPro" id="IPR000182">
    <property type="entry name" value="GNAT_dom"/>
</dbReference>
<dbReference type="AlphaFoldDB" id="A0A2V3IYP0"/>
<keyword evidence="2" id="KW-0808">Transferase</keyword>
<sequence length="193" mass="21669">MTPVSIVLRDSGVFTIRPIQSERELEVDAVVAMVNRCYRSTENWTNENAILEGVRICRDSLKYNAKQFDIFVVEDPESKAIVGCIKTGLTQDTVVAKLPESVGCIGLFAVSPDFQSRGLGSRIMRFAENFCREKGARRMALEVLSVRNDIIAWYERCGYTNTGMSVDSAPFFKDKGEHMLQPASFVLFIKLLV</sequence>
<dbReference type="EMBL" id="NBIV01000027">
    <property type="protein sequence ID" value="PXF47185.1"/>
    <property type="molecule type" value="Genomic_DNA"/>
</dbReference>
<evidence type="ECO:0000259" key="1">
    <source>
        <dbReference type="PROSITE" id="PS51186"/>
    </source>
</evidence>
<dbReference type="Proteomes" id="UP000247409">
    <property type="component" value="Unassembled WGS sequence"/>
</dbReference>
<dbReference type="PROSITE" id="PS51186">
    <property type="entry name" value="GNAT"/>
    <property type="match status" value="1"/>
</dbReference>
<proteinExistence type="predicted"/>
<dbReference type="STRING" id="448386.A0A2V3IYP0"/>
<dbReference type="SUPFAM" id="SSF55729">
    <property type="entry name" value="Acyl-CoA N-acyltransferases (Nat)"/>
    <property type="match status" value="1"/>
</dbReference>
<organism evidence="2 3">
    <name type="scientific">Gracilariopsis chorda</name>
    <dbReference type="NCBI Taxonomy" id="448386"/>
    <lineage>
        <taxon>Eukaryota</taxon>
        <taxon>Rhodophyta</taxon>
        <taxon>Florideophyceae</taxon>
        <taxon>Rhodymeniophycidae</taxon>
        <taxon>Gracilariales</taxon>
        <taxon>Gracilariaceae</taxon>
        <taxon>Gracilariopsis</taxon>
    </lineage>
</organism>
<evidence type="ECO:0000313" key="2">
    <source>
        <dbReference type="EMBL" id="PXF47185.1"/>
    </source>
</evidence>
<dbReference type="CDD" id="cd04301">
    <property type="entry name" value="NAT_SF"/>
    <property type="match status" value="1"/>
</dbReference>